<dbReference type="InterPro" id="IPR005467">
    <property type="entry name" value="His_kinase_dom"/>
</dbReference>
<dbReference type="Gene3D" id="6.10.340.10">
    <property type="match status" value="1"/>
</dbReference>
<evidence type="ECO:0000256" key="6">
    <source>
        <dbReference type="ARBA" id="ARBA00022692"/>
    </source>
</evidence>
<dbReference type="EC" id="2.7.13.3" evidence="3"/>
<reference evidence="13 14" key="1">
    <citation type="submission" date="2016-04" db="EMBL/GenBank/DDBJ databases">
        <title>Complete genome sequence of natural rubber-degrading, novel Gram-negative bacterium, Rhizobacter gummiphilus strain NS21.</title>
        <authorList>
            <person name="Tabata M."/>
            <person name="Kasai D."/>
            <person name="Fukuda M."/>
        </authorList>
    </citation>
    <scope>NUCLEOTIDE SEQUENCE [LARGE SCALE GENOMIC DNA]</scope>
    <source>
        <strain evidence="13 14">NS21</strain>
    </source>
</reference>
<evidence type="ECO:0000256" key="5">
    <source>
        <dbReference type="ARBA" id="ARBA00022679"/>
    </source>
</evidence>
<dbReference type="STRING" id="946333.A4W93_01330"/>
<comment type="catalytic activity">
    <reaction evidence="1">
        <text>ATP + protein L-histidine = ADP + protein N-phospho-L-histidine.</text>
        <dbReference type="EC" id="2.7.13.3"/>
    </reaction>
</comment>
<dbReference type="CDD" id="cd06225">
    <property type="entry name" value="HAMP"/>
    <property type="match status" value="1"/>
</dbReference>
<dbReference type="InterPro" id="IPR003661">
    <property type="entry name" value="HisK_dim/P_dom"/>
</dbReference>
<sequence>MSSELPPSSAPGWRWPARFDTLRIKLFLAIAGANAVLALATFLVFSWSFDQGFVEYLNRADEARLQPVIARLAEGHAREGSWKWATEDRKRWFDVLRDVLGSRVVRRGDEPASAASVPAEPAASAPGDAPPPGPPPDPLLTIDPRLMLFDADGKLLVGRPEMAAEAVQKPIVGNGQVVGYLGYVPRLKTVASLEKLFAAQQNRKFGVIAVGMLVAGLAVSALLSWWLARRIRRLAAGAHALIQGHYEVRIAVQGADELAQLAGDFNHLARTLEAAQRARQQWIADIAHELRTPLAVLRAEIEALQDGVRPLGAASLGSLAQEVAHLSRLVDDLRMLSLSDTGALTYHKEALDIADVVDDVLQAHRAALHDKGFDVSFEPGTAARVFGDSARLAQVFGNLLQNTLRYTDAPARLAVRVGNDGGQVLVTWEDSSPGVSEADLPRLTERLFRVEGSRSRAGGGSGLGLAIAVAIVSAHGGEMAAGASPLGGVRWQLRFPKFDGGGAHG</sequence>
<protein>
    <recommendedName>
        <fullName evidence="3">histidine kinase</fullName>
        <ecNumber evidence="3">2.7.13.3</ecNumber>
    </recommendedName>
</protein>
<feature type="transmembrane region" description="Helical" evidence="12">
    <location>
        <begin position="26"/>
        <end position="49"/>
    </location>
</feature>
<dbReference type="SMART" id="SM00388">
    <property type="entry name" value="HisKA"/>
    <property type="match status" value="1"/>
</dbReference>
<keyword evidence="14" id="KW-1185">Reference proteome</keyword>
<dbReference type="Pfam" id="PF00672">
    <property type="entry name" value="HAMP"/>
    <property type="match status" value="1"/>
</dbReference>
<keyword evidence="5" id="KW-0808">Transferase</keyword>
<proteinExistence type="predicted"/>
<dbReference type="KEGG" id="rgu:A4W93_01330"/>
<keyword evidence="7" id="KW-0418">Kinase</keyword>
<evidence type="ECO:0000256" key="2">
    <source>
        <dbReference type="ARBA" id="ARBA00004370"/>
    </source>
</evidence>
<keyword evidence="9" id="KW-0902">Two-component regulatory system</keyword>
<dbReference type="GO" id="GO:0005886">
    <property type="term" value="C:plasma membrane"/>
    <property type="evidence" value="ECO:0007669"/>
    <property type="project" value="TreeGrafter"/>
</dbReference>
<keyword evidence="6 12" id="KW-0812">Transmembrane</keyword>
<dbReference type="InterPro" id="IPR003594">
    <property type="entry name" value="HATPase_dom"/>
</dbReference>
<dbReference type="SUPFAM" id="SSF47384">
    <property type="entry name" value="Homodimeric domain of signal transducing histidine kinase"/>
    <property type="match status" value="1"/>
</dbReference>
<dbReference type="CDD" id="cd00082">
    <property type="entry name" value="HisKA"/>
    <property type="match status" value="1"/>
</dbReference>
<evidence type="ECO:0000256" key="3">
    <source>
        <dbReference type="ARBA" id="ARBA00012438"/>
    </source>
</evidence>
<evidence type="ECO:0000256" key="10">
    <source>
        <dbReference type="ARBA" id="ARBA00023136"/>
    </source>
</evidence>
<dbReference type="Pfam" id="PF00512">
    <property type="entry name" value="HisKA"/>
    <property type="match status" value="1"/>
</dbReference>
<evidence type="ECO:0000256" key="7">
    <source>
        <dbReference type="ARBA" id="ARBA00022777"/>
    </source>
</evidence>
<feature type="region of interest" description="Disordered" evidence="11">
    <location>
        <begin position="111"/>
        <end position="137"/>
    </location>
</feature>
<feature type="compositionally biased region" description="Pro residues" evidence="11">
    <location>
        <begin position="128"/>
        <end position="137"/>
    </location>
</feature>
<evidence type="ECO:0000256" key="12">
    <source>
        <dbReference type="SAM" id="Phobius"/>
    </source>
</evidence>
<dbReference type="Gene3D" id="1.10.287.130">
    <property type="match status" value="1"/>
</dbReference>
<keyword evidence="8 12" id="KW-1133">Transmembrane helix</keyword>
<dbReference type="InterPro" id="IPR004358">
    <property type="entry name" value="Sig_transdc_His_kin-like_C"/>
</dbReference>
<dbReference type="AlphaFoldDB" id="A0A1W6L320"/>
<feature type="transmembrane region" description="Helical" evidence="12">
    <location>
        <begin position="205"/>
        <end position="227"/>
    </location>
</feature>
<organism evidence="13 14">
    <name type="scientific">Piscinibacter gummiphilus</name>
    <dbReference type="NCBI Taxonomy" id="946333"/>
    <lineage>
        <taxon>Bacteria</taxon>
        <taxon>Pseudomonadati</taxon>
        <taxon>Pseudomonadota</taxon>
        <taxon>Betaproteobacteria</taxon>
        <taxon>Burkholderiales</taxon>
        <taxon>Sphaerotilaceae</taxon>
        <taxon>Piscinibacter</taxon>
    </lineage>
</organism>
<dbReference type="RefSeq" id="WP_169726493.1">
    <property type="nucleotide sequence ID" value="NZ_BSPR01000010.1"/>
</dbReference>
<dbReference type="SUPFAM" id="SSF55874">
    <property type="entry name" value="ATPase domain of HSP90 chaperone/DNA topoisomerase II/histidine kinase"/>
    <property type="match status" value="1"/>
</dbReference>
<dbReference type="PROSITE" id="PS50109">
    <property type="entry name" value="HIS_KIN"/>
    <property type="match status" value="1"/>
</dbReference>
<evidence type="ECO:0000256" key="8">
    <source>
        <dbReference type="ARBA" id="ARBA00022989"/>
    </source>
</evidence>
<feature type="compositionally biased region" description="Low complexity" evidence="11">
    <location>
        <begin position="111"/>
        <end position="127"/>
    </location>
</feature>
<dbReference type="GO" id="GO:0000155">
    <property type="term" value="F:phosphorelay sensor kinase activity"/>
    <property type="evidence" value="ECO:0007669"/>
    <property type="project" value="InterPro"/>
</dbReference>
<evidence type="ECO:0000256" key="11">
    <source>
        <dbReference type="SAM" id="MobiDB-lite"/>
    </source>
</evidence>
<dbReference type="SMART" id="SM00304">
    <property type="entry name" value="HAMP"/>
    <property type="match status" value="1"/>
</dbReference>
<accession>A0A1W6L320</accession>
<dbReference type="SUPFAM" id="SSF158472">
    <property type="entry name" value="HAMP domain-like"/>
    <property type="match status" value="1"/>
</dbReference>
<dbReference type="PANTHER" id="PTHR45436:SF5">
    <property type="entry name" value="SENSOR HISTIDINE KINASE TRCS"/>
    <property type="match status" value="1"/>
</dbReference>
<gene>
    <name evidence="13" type="ORF">A4W93_01330</name>
</gene>
<name>A0A1W6L320_9BURK</name>
<dbReference type="InterPro" id="IPR036890">
    <property type="entry name" value="HATPase_C_sf"/>
</dbReference>
<dbReference type="SMART" id="SM00387">
    <property type="entry name" value="HATPase_c"/>
    <property type="match status" value="1"/>
</dbReference>
<dbReference type="EMBL" id="CP015118">
    <property type="protein sequence ID" value="ARN18669.1"/>
    <property type="molecule type" value="Genomic_DNA"/>
</dbReference>
<dbReference type="PANTHER" id="PTHR45436">
    <property type="entry name" value="SENSOR HISTIDINE KINASE YKOH"/>
    <property type="match status" value="1"/>
</dbReference>
<evidence type="ECO:0000256" key="4">
    <source>
        <dbReference type="ARBA" id="ARBA00022553"/>
    </source>
</evidence>
<comment type="subcellular location">
    <subcellularLocation>
        <location evidence="2">Membrane</location>
    </subcellularLocation>
</comment>
<dbReference type="PROSITE" id="PS50885">
    <property type="entry name" value="HAMP"/>
    <property type="match status" value="1"/>
</dbReference>
<dbReference type="InterPro" id="IPR050428">
    <property type="entry name" value="TCS_sensor_his_kinase"/>
</dbReference>
<evidence type="ECO:0000256" key="9">
    <source>
        <dbReference type="ARBA" id="ARBA00023012"/>
    </source>
</evidence>
<dbReference type="Gene3D" id="3.30.565.10">
    <property type="entry name" value="Histidine kinase-like ATPase, C-terminal domain"/>
    <property type="match status" value="1"/>
</dbReference>
<evidence type="ECO:0000313" key="14">
    <source>
        <dbReference type="Proteomes" id="UP000193427"/>
    </source>
</evidence>
<dbReference type="PRINTS" id="PR00344">
    <property type="entry name" value="BCTRLSENSOR"/>
</dbReference>
<dbReference type="Pfam" id="PF02518">
    <property type="entry name" value="HATPase_c"/>
    <property type="match status" value="1"/>
</dbReference>
<dbReference type="InterPro" id="IPR036097">
    <property type="entry name" value="HisK_dim/P_sf"/>
</dbReference>
<keyword evidence="10 12" id="KW-0472">Membrane</keyword>
<dbReference type="Proteomes" id="UP000193427">
    <property type="component" value="Chromosome"/>
</dbReference>
<evidence type="ECO:0000313" key="13">
    <source>
        <dbReference type="EMBL" id="ARN18669.1"/>
    </source>
</evidence>
<evidence type="ECO:0000256" key="1">
    <source>
        <dbReference type="ARBA" id="ARBA00000085"/>
    </source>
</evidence>
<dbReference type="InterPro" id="IPR003660">
    <property type="entry name" value="HAMP_dom"/>
</dbReference>
<keyword evidence="4" id="KW-0597">Phosphoprotein</keyword>